<evidence type="ECO:0000313" key="2">
    <source>
        <dbReference type="EMBL" id="VUG18774.1"/>
    </source>
</evidence>
<feature type="signal peptide" evidence="1">
    <location>
        <begin position="1"/>
        <end position="19"/>
    </location>
</feature>
<reference evidence="2 3" key="1">
    <citation type="submission" date="2019-07" db="EMBL/GenBank/DDBJ databases">
        <authorList>
            <person name="Friedrich A."/>
            <person name="Schacherer J."/>
        </authorList>
    </citation>
    <scope>NUCLEOTIDE SEQUENCE [LARGE SCALE GENOMIC DNA]</scope>
</reference>
<protein>
    <submittedName>
        <fullName evidence="2">DEBR0S4_02014g1_1</fullName>
    </submittedName>
</protein>
<accession>A0A7D9CYG3</accession>
<gene>
    <name evidence="2" type="ORF">DEBR0S4_02014G</name>
</gene>
<dbReference type="EMBL" id="CABFWN010000004">
    <property type="protein sequence ID" value="VUG18774.1"/>
    <property type="molecule type" value="Genomic_DNA"/>
</dbReference>
<keyword evidence="3" id="KW-1185">Reference proteome</keyword>
<sequence>MQFSLSAFFSILFAMQALGKKVHVSKAKFVNEIKQHRNVYAEQETDFNTWKAPNGEIYLVPEFRNKNKQSDEQLGYALSMSEDDELAQQSLVAVKEENLTALGFPIFWHTPCEEEEEEEEPQPRKITIILDGIDATMETGEEAKAENNNLKFVGLDNEDSDKLVTETLVQQITLNSTITSIHRKTLAYAGTGIFVLNVTDIPTAASTLTTPASTSTTPPVSSNADIWETSKISRSLTLGFGLTNDTDTVQNNSTVPGSNSTHSTFSPQTIADQTESANEAFNALPELYHSLFGAAVLLASIVLMA</sequence>
<feature type="chain" id="PRO_5041099483" evidence="1">
    <location>
        <begin position="20"/>
        <end position="305"/>
    </location>
</feature>
<name>A0A7D9CYG3_DEKBR</name>
<dbReference type="AlphaFoldDB" id="A0A7D9CYG3"/>
<evidence type="ECO:0000256" key="1">
    <source>
        <dbReference type="SAM" id="SignalP"/>
    </source>
</evidence>
<keyword evidence="1" id="KW-0732">Signal</keyword>
<dbReference type="Proteomes" id="UP000478008">
    <property type="component" value="Unassembled WGS sequence"/>
</dbReference>
<organism evidence="2 3">
    <name type="scientific">Dekkera bruxellensis</name>
    <name type="common">Brettanomyces custersii</name>
    <dbReference type="NCBI Taxonomy" id="5007"/>
    <lineage>
        <taxon>Eukaryota</taxon>
        <taxon>Fungi</taxon>
        <taxon>Dikarya</taxon>
        <taxon>Ascomycota</taxon>
        <taxon>Saccharomycotina</taxon>
        <taxon>Pichiomycetes</taxon>
        <taxon>Pichiales</taxon>
        <taxon>Pichiaceae</taxon>
        <taxon>Brettanomyces</taxon>
    </lineage>
</organism>
<proteinExistence type="predicted"/>
<evidence type="ECO:0000313" key="3">
    <source>
        <dbReference type="Proteomes" id="UP000478008"/>
    </source>
</evidence>